<evidence type="ECO:0000313" key="1">
    <source>
        <dbReference type="Proteomes" id="UP000038045"/>
    </source>
</evidence>
<accession>A0A0N5A2I3</accession>
<dbReference type="InterPro" id="IPR036734">
    <property type="entry name" value="Neur_chan_lig-bd_sf"/>
</dbReference>
<keyword evidence="1" id="KW-1185">Reference proteome</keyword>
<dbReference type="Gene3D" id="2.70.170.10">
    <property type="entry name" value="Neurotransmitter-gated ion-channel ligand-binding domain"/>
    <property type="match status" value="1"/>
</dbReference>
<protein>
    <submittedName>
        <fullName evidence="2">Uncharacterized protein</fullName>
    </submittedName>
</protein>
<dbReference type="GO" id="GO:0005230">
    <property type="term" value="F:extracellular ligand-gated monoatomic ion channel activity"/>
    <property type="evidence" value="ECO:0007669"/>
    <property type="project" value="InterPro"/>
</dbReference>
<dbReference type="Proteomes" id="UP000038045">
    <property type="component" value="Unplaced"/>
</dbReference>
<organism evidence="1 2">
    <name type="scientific">Parastrongyloides trichosuri</name>
    <name type="common">Possum-specific nematode worm</name>
    <dbReference type="NCBI Taxonomy" id="131310"/>
    <lineage>
        <taxon>Eukaryota</taxon>
        <taxon>Metazoa</taxon>
        <taxon>Ecdysozoa</taxon>
        <taxon>Nematoda</taxon>
        <taxon>Chromadorea</taxon>
        <taxon>Rhabditida</taxon>
        <taxon>Tylenchina</taxon>
        <taxon>Panagrolaimomorpha</taxon>
        <taxon>Strongyloidoidea</taxon>
        <taxon>Strongyloididae</taxon>
        <taxon>Parastrongyloides</taxon>
    </lineage>
</organism>
<reference evidence="2" key="1">
    <citation type="submission" date="2017-02" db="UniProtKB">
        <authorList>
            <consortium name="WormBaseParasite"/>
        </authorList>
    </citation>
    <scope>IDENTIFICATION</scope>
</reference>
<evidence type="ECO:0000313" key="2">
    <source>
        <dbReference type="WBParaSite" id="PTRK_0001584600.1"/>
    </source>
</evidence>
<dbReference type="AlphaFoldDB" id="A0A0N5A2I3"/>
<proteinExistence type="predicted"/>
<dbReference type="GO" id="GO:0016020">
    <property type="term" value="C:membrane"/>
    <property type="evidence" value="ECO:0007669"/>
    <property type="project" value="InterPro"/>
</dbReference>
<dbReference type="WBParaSite" id="PTRK_0001584600.1">
    <property type="protein sequence ID" value="PTRK_0001584600.1"/>
    <property type="gene ID" value="PTRK_0001584600"/>
</dbReference>
<sequence>MNIIFQRKIINSRSLKNNNIFGVPSIKRLLVDPSIKNNVSVKIQLLRIDELLSSQRVEITFWLHEVYNELINVKDIELVNYINDGNEMFNRKFMIEDKDFPLSNVVIKNALFLRIHRNPMTNSFFMINQNGTLSIHTKVTTDVPCVHLSSSHSGANPLQMVCVDSMYKLPNFGGNKKINDKAVCQMEIGSFLKPSSYLNLTWDTDAILDGTIPCSNENWPRCLVDQIHTFKIKESFVNEDHDHLVACFLLNIQRIFLHAS</sequence>
<name>A0A0N5A2I3_PARTI</name>